<keyword evidence="2" id="KW-1185">Reference proteome</keyword>
<protein>
    <submittedName>
        <fullName evidence="1">Uncharacterized protein</fullName>
    </submittedName>
</protein>
<sequence length="131" mass="14674">MAALDSPVGRGGRIWTTSLYNFVIFKEVGGTQIGLTGDQINLLKGFPPVGIDLPTEIINAALNCIMFLILFLVFLFGWGFADKDSILMITFLTVNFFPLCSLVFPRHHFEDFYISVWQERSPAHFSIAIAL</sequence>
<comment type="caution">
    <text evidence="1">The sequence shown here is derived from an EMBL/GenBank/DDBJ whole genome shotgun (WGS) entry which is preliminary data.</text>
</comment>
<dbReference type="EMBL" id="CM037616">
    <property type="protein sequence ID" value="KAH7991411.1"/>
    <property type="molecule type" value="Genomic_DNA"/>
</dbReference>
<reference evidence="1" key="1">
    <citation type="submission" date="2021-08" db="EMBL/GenBank/DDBJ databases">
        <title>The first chromosome-level gecko genome reveals the dynamic sex chromosomes of Neotropical dwarf geckos (Sphaerodactylidae: Sphaerodactylus).</title>
        <authorList>
            <person name="Pinto B.J."/>
            <person name="Keating S.E."/>
            <person name="Gamble T."/>
        </authorList>
    </citation>
    <scope>NUCLEOTIDE SEQUENCE</scope>
    <source>
        <strain evidence="1">TG3544</strain>
    </source>
</reference>
<proteinExistence type="predicted"/>
<dbReference type="Proteomes" id="UP000827872">
    <property type="component" value="Linkage Group LG03"/>
</dbReference>
<evidence type="ECO:0000313" key="1">
    <source>
        <dbReference type="EMBL" id="KAH7991411.1"/>
    </source>
</evidence>
<accession>A0ACB8EFF4</accession>
<organism evidence="1 2">
    <name type="scientific">Sphaerodactylus townsendi</name>
    <dbReference type="NCBI Taxonomy" id="933632"/>
    <lineage>
        <taxon>Eukaryota</taxon>
        <taxon>Metazoa</taxon>
        <taxon>Chordata</taxon>
        <taxon>Craniata</taxon>
        <taxon>Vertebrata</taxon>
        <taxon>Euteleostomi</taxon>
        <taxon>Lepidosauria</taxon>
        <taxon>Squamata</taxon>
        <taxon>Bifurcata</taxon>
        <taxon>Gekkota</taxon>
        <taxon>Sphaerodactylidae</taxon>
        <taxon>Sphaerodactylus</taxon>
    </lineage>
</organism>
<evidence type="ECO:0000313" key="2">
    <source>
        <dbReference type="Proteomes" id="UP000827872"/>
    </source>
</evidence>
<name>A0ACB8EFF4_9SAUR</name>
<gene>
    <name evidence="1" type="ORF">K3G42_005788</name>
</gene>